<accession>A0A9P5DZ16</accession>
<dbReference type="AlphaFoldDB" id="A0A9P5DZ16"/>
<proteinExistence type="predicted"/>
<sequence length="804" mass="90212">MRFSSAVLLFFIPSVFSKLSDSWEIDESCDGERLRTLESAHAEIVEILTKVTRDLSLVQQPKPTSAKTRLGTSWNRIARNLAGLFGIPPPDDPAKNGYDPEEQYFKQVLYTYDRMYQALVNGKAIPEKGYSDQLKNLNKKPLLMCGDTSGWEFYAKDAEDKYTKDKTVQDVFPRASGWDGAFIHANRYLPASKAWQTPGLCKPGIYGVTRTTNDLLTICDLALTLEDSQWPVRDAARVEEGTDLDRDNFGRESLVRVMIHEFAHYYGSKLEGGELKTLPDQQAVDANGCLLWSGDTTSYSREATEGGKKLDPAPVYSLRFCTNLNKDQTGNDNRGKFKKNGVYVDGDLGRMGPAAATWTAETYAYFAIISLCLVSRYFRGIAQEILHHSFDLKLPDYGDPNLWEYRLEPFLSTVALRPDLARSVKAAILEVPLIHALDFDQSRRAFDACAHALGSSARDIYHRGHDAHSSAIKRAFFRGTPAPKDMKPEDFIPTVASELLSILVSILPNLTYLGVEEDYSVLNRWRFDVSPATLDVLGISSIPIKTFESDRSLQHLLSRSTQLETLATLGNGLFPDMPTVKHLHLRSPAAIRPGDISRCLNACSGNLTTFSYTAVDTDIKSVHKCIDVPRLHASLESLHLDMEYNSDWRGREVPMPSLKNFIGVTTLLIHTFPVYGTNFSWCDKKLFAEVTLVDILPPNIATLNLIEEQQTPSARLTKDLYFLAREKPIRFPFLREINTNAKFIDEHIHTLFGKVGVELVNQNPPRCSWNCTAEVLLPFADVDEYNMRFAPPGPLPGDLSDEDL</sequence>
<evidence type="ECO:0000313" key="2">
    <source>
        <dbReference type="EMBL" id="KAF4340660.1"/>
    </source>
</evidence>
<comment type="caution">
    <text evidence="2">The sequence shown here is derived from an EMBL/GenBank/DDBJ whole genome shotgun (WGS) entry which is preliminary data.</text>
</comment>
<organism evidence="2 3">
    <name type="scientific">Fusarium beomiforme</name>
    <dbReference type="NCBI Taxonomy" id="44412"/>
    <lineage>
        <taxon>Eukaryota</taxon>
        <taxon>Fungi</taxon>
        <taxon>Dikarya</taxon>
        <taxon>Ascomycota</taxon>
        <taxon>Pezizomycotina</taxon>
        <taxon>Sordariomycetes</taxon>
        <taxon>Hypocreomycetidae</taxon>
        <taxon>Hypocreales</taxon>
        <taxon>Nectriaceae</taxon>
        <taxon>Fusarium</taxon>
        <taxon>Fusarium burgessii species complex</taxon>
    </lineage>
</organism>
<reference evidence="2" key="2">
    <citation type="submission" date="2020-02" db="EMBL/GenBank/DDBJ databases">
        <title>Identification and distribution of gene clusters putatively required for synthesis of sphingolipid metabolism inhibitors in phylogenetically diverse species of the filamentous fungus Fusarium.</title>
        <authorList>
            <person name="Kim H.-S."/>
            <person name="Busman M."/>
            <person name="Brown D.W."/>
            <person name="Divon H."/>
            <person name="Uhlig S."/>
            <person name="Proctor R.H."/>
        </authorList>
    </citation>
    <scope>NUCLEOTIDE SEQUENCE</scope>
    <source>
        <strain evidence="2">NRRL 25174</strain>
    </source>
</reference>
<feature type="signal peptide" evidence="1">
    <location>
        <begin position="1"/>
        <end position="17"/>
    </location>
</feature>
<dbReference type="EMBL" id="PVQB02000231">
    <property type="protein sequence ID" value="KAF4340660.1"/>
    <property type="molecule type" value="Genomic_DNA"/>
</dbReference>
<feature type="chain" id="PRO_5040404328" evidence="1">
    <location>
        <begin position="18"/>
        <end position="804"/>
    </location>
</feature>
<dbReference type="OrthoDB" id="2520703at2759"/>
<evidence type="ECO:0000256" key="1">
    <source>
        <dbReference type="SAM" id="SignalP"/>
    </source>
</evidence>
<reference evidence="2" key="1">
    <citation type="journal article" date="2017" name="Mycologia">
        <title>Fusarium algeriense, sp. nov., a novel toxigenic crown rot pathogen of durum wheat from Algeria is nested in the Fusarium burgessii species complex.</title>
        <authorList>
            <person name="Laraba I."/>
            <person name="Keddad A."/>
            <person name="Boureghda H."/>
            <person name="Abdallah N."/>
            <person name="Vaughan M.M."/>
            <person name="Proctor R.H."/>
            <person name="Busman M."/>
            <person name="O'Donnell K."/>
        </authorList>
    </citation>
    <scope>NUCLEOTIDE SEQUENCE</scope>
    <source>
        <strain evidence="2">NRRL 25174</strain>
    </source>
</reference>
<name>A0A9P5DZ16_9HYPO</name>
<keyword evidence="3" id="KW-1185">Reference proteome</keyword>
<dbReference type="Proteomes" id="UP000730481">
    <property type="component" value="Unassembled WGS sequence"/>
</dbReference>
<protein>
    <submittedName>
        <fullName evidence="2">Uncharacterized protein</fullName>
    </submittedName>
</protein>
<keyword evidence="1" id="KW-0732">Signal</keyword>
<evidence type="ECO:0000313" key="3">
    <source>
        <dbReference type="Proteomes" id="UP000730481"/>
    </source>
</evidence>
<gene>
    <name evidence="2" type="ORF">FBEOM_5376</name>
</gene>